<feature type="non-terminal residue" evidence="1">
    <location>
        <position position="1"/>
    </location>
</feature>
<dbReference type="EMBL" id="LXQA010439213">
    <property type="protein sequence ID" value="MCI51903.1"/>
    <property type="molecule type" value="Genomic_DNA"/>
</dbReference>
<keyword evidence="2" id="KW-1185">Reference proteome</keyword>
<evidence type="ECO:0000313" key="1">
    <source>
        <dbReference type="EMBL" id="MCI51903.1"/>
    </source>
</evidence>
<proteinExistence type="predicted"/>
<evidence type="ECO:0000313" key="2">
    <source>
        <dbReference type="Proteomes" id="UP000265520"/>
    </source>
</evidence>
<reference evidence="1 2" key="1">
    <citation type="journal article" date="2018" name="Front. Plant Sci.">
        <title>Red Clover (Trifolium pratense) and Zigzag Clover (T. medium) - A Picture of Genomic Similarities and Differences.</title>
        <authorList>
            <person name="Dluhosova J."/>
            <person name="Istvanek J."/>
            <person name="Nedelnik J."/>
            <person name="Repkova J."/>
        </authorList>
    </citation>
    <scope>NUCLEOTIDE SEQUENCE [LARGE SCALE GENOMIC DNA]</scope>
    <source>
        <strain evidence="2">cv. 10/8</strain>
        <tissue evidence="1">Leaf</tissue>
    </source>
</reference>
<protein>
    <submittedName>
        <fullName evidence="1">Uncharacterized protein</fullName>
    </submittedName>
</protein>
<sequence>RYWAWDTEINGEWSDQKPDRRRPADRGRDSDIILELGVWSNSTLQN</sequence>
<dbReference type="Proteomes" id="UP000265520">
    <property type="component" value="Unassembled WGS sequence"/>
</dbReference>
<dbReference type="AlphaFoldDB" id="A0A392SSR6"/>
<name>A0A392SSR6_9FABA</name>
<comment type="caution">
    <text evidence="1">The sequence shown here is derived from an EMBL/GenBank/DDBJ whole genome shotgun (WGS) entry which is preliminary data.</text>
</comment>
<organism evidence="1 2">
    <name type="scientific">Trifolium medium</name>
    <dbReference type="NCBI Taxonomy" id="97028"/>
    <lineage>
        <taxon>Eukaryota</taxon>
        <taxon>Viridiplantae</taxon>
        <taxon>Streptophyta</taxon>
        <taxon>Embryophyta</taxon>
        <taxon>Tracheophyta</taxon>
        <taxon>Spermatophyta</taxon>
        <taxon>Magnoliopsida</taxon>
        <taxon>eudicotyledons</taxon>
        <taxon>Gunneridae</taxon>
        <taxon>Pentapetalae</taxon>
        <taxon>rosids</taxon>
        <taxon>fabids</taxon>
        <taxon>Fabales</taxon>
        <taxon>Fabaceae</taxon>
        <taxon>Papilionoideae</taxon>
        <taxon>50 kb inversion clade</taxon>
        <taxon>NPAAA clade</taxon>
        <taxon>Hologalegina</taxon>
        <taxon>IRL clade</taxon>
        <taxon>Trifolieae</taxon>
        <taxon>Trifolium</taxon>
    </lineage>
</organism>
<accession>A0A392SSR6</accession>